<evidence type="ECO:0000313" key="12">
    <source>
        <dbReference type="EMBL" id="KWX11959.1"/>
    </source>
</evidence>
<evidence type="ECO:0000256" key="9">
    <source>
        <dbReference type="RuleBase" id="RU000394"/>
    </source>
</evidence>
<evidence type="ECO:0000313" key="13">
    <source>
        <dbReference type="Proteomes" id="UP000070089"/>
    </source>
</evidence>
<dbReference type="SMART" id="SM00129">
    <property type="entry name" value="KISc"/>
    <property type="match status" value="1"/>
</dbReference>
<comment type="subcellular location">
    <subcellularLocation>
        <location evidence="1">Cytoplasm</location>
        <location evidence="1">Cytoskeleton</location>
    </subcellularLocation>
</comment>
<dbReference type="GO" id="GO:0090307">
    <property type="term" value="P:mitotic spindle assembly"/>
    <property type="evidence" value="ECO:0007669"/>
    <property type="project" value="TreeGrafter"/>
</dbReference>
<keyword evidence="4 8" id="KW-0547">Nucleotide-binding</keyword>
<proteinExistence type="inferred from homology"/>
<dbReference type="InterPro" id="IPR047149">
    <property type="entry name" value="KIF11-like"/>
</dbReference>
<dbReference type="Gene3D" id="3.40.850.10">
    <property type="entry name" value="Kinesin motor domain"/>
    <property type="match status" value="1"/>
</dbReference>
<dbReference type="SUPFAM" id="SSF52540">
    <property type="entry name" value="P-loop containing nucleoside triphosphate hydrolases"/>
    <property type="match status" value="1"/>
</dbReference>
<dbReference type="PANTHER" id="PTHR47970:SF12">
    <property type="entry name" value="KINESIN FAMILY MEMBER 11"/>
    <property type="match status" value="1"/>
</dbReference>
<dbReference type="InterPro" id="IPR019821">
    <property type="entry name" value="Kinesin_motor_CS"/>
</dbReference>
<comment type="caution">
    <text evidence="12">The sequence shown here is derived from an EMBL/GenBank/DDBJ whole genome shotgun (WGS) entry which is preliminary data.</text>
</comment>
<evidence type="ECO:0000259" key="11">
    <source>
        <dbReference type="PROSITE" id="PS50067"/>
    </source>
</evidence>
<feature type="region of interest" description="Disordered" evidence="10">
    <location>
        <begin position="607"/>
        <end position="630"/>
    </location>
</feature>
<dbReference type="GO" id="GO:0005876">
    <property type="term" value="C:spindle microtubule"/>
    <property type="evidence" value="ECO:0007669"/>
    <property type="project" value="TreeGrafter"/>
</dbReference>
<accession>A0A132NPC9</accession>
<dbReference type="InterPro" id="IPR027417">
    <property type="entry name" value="P-loop_NTPase"/>
</dbReference>
<dbReference type="VEuPathDB" id="GiardiaDB:QR46_4078"/>
<feature type="binding site" evidence="8">
    <location>
        <begin position="79"/>
        <end position="86"/>
    </location>
    <ligand>
        <name>ATP</name>
        <dbReference type="ChEBI" id="CHEBI:30616"/>
    </ligand>
</feature>
<dbReference type="InterPro" id="IPR036961">
    <property type="entry name" value="Kinesin_motor_dom_sf"/>
</dbReference>
<dbReference type="GO" id="GO:0008017">
    <property type="term" value="F:microtubule binding"/>
    <property type="evidence" value="ECO:0007669"/>
    <property type="project" value="InterPro"/>
</dbReference>
<feature type="compositionally biased region" description="Polar residues" evidence="10">
    <location>
        <begin position="516"/>
        <end position="528"/>
    </location>
</feature>
<dbReference type="Pfam" id="PF00225">
    <property type="entry name" value="Kinesin"/>
    <property type="match status" value="1"/>
</dbReference>
<keyword evidence="3 9" id="KW-0493">Microtubule</keyword>
<gene>
    <name evidence="12" type="ORF">QR46_4078</name>
</gene>
<evidence type="ECO:0000256" key="4">
    <source>
        <dbReference type="ARBA" id="ARBA00022741"/>
    </source>
</evidence>
<dbReference type="GO" id="GO:0051231">
    <property type="term" value="P:spindle elongation"/>
    <property type="evidence" value="ECO:0007669"/>
    <property type="project" value="TreeGrafter"/>
</dbReference>
<organism evidence="12 13">
    <name type="scientific">Giardia duodenalis assemblage B</name>
    <dbReference type="NCBI Taxonomy" id="1394984"/>
    <lineage>
        <taxon>Eukaryota</taxon>
        <taxon>Metamonada</taxon>
        <taxon>Diplomonadida</taxon>
        <taxon>Hexamitidae</taxon>
        <taxon>Giardiinae</taxon>
        <taxon>Giardia</taxon>
    </lineage>
</organism>
<dbReference type="GO" id="GO:0008574">
    <property type="term" value="F:plus-end-directed microtubule motor activity"/>
    <property type="evidence" value="ECO:0007669"/>
    <property type="project" value="TreeGrafter"/>
</dbReference>
<feature type="compositionally biased region" description="Low complexity" evidence="10">
    <location>
        <begin position="534"/>
        <end position="548"/>
    </location>
</feature>
<dbReference type="OrthoDB" id="3176171at2759"/>
<evidence type="ECO:0000256" key="2">
    <source>
        <dbReference type="ARBA" id="ARBA00022490"/>
    </source>
</evidence>
<dbReference type="GO" id="GO:0005524">
    <property type="term" value="F:ATP binding"/>
    <property type="evidence" value="ECO:0007669"/>
    <property type="project" value="UniProtKB-UniRule"/>
</dbReference>
<evidence type="ECO:0000256" key="7">
    <source>
        <dbReference type="ARBA" id="ARBA00023212"/>
    </source>
</evidence>
<evidence type="ECO:0000256" key="6">
    <source>
        <dbReference type="ARBA" id="ARBA00023175"/>
    </source>
</evidence>
<feature type="domain" description="Kinesin motor" evidence="11">
    <location>
        <begin position="2"/>
        <end position="384"/>
    </location>
</feature>
<dbReference type="GO" id="GO:0007018">
    <property type="term" value="P:microtubule-based movement"/>
    <property type="evidence" value="ECO:0007669"/>
    <property type="project" value="InterPro"/>
</dbReference>
<dbReference type="PANTHER" id="PTHR47970">
    <property type="entry name" value="KINESIN-LIKE PROTEIN KIF11"/>
    <property type="match status" value="1"/>
</dbReference>
<sequence length="906" mass="100726">MPIHVTVRARPLFSAEKRSCELVSEGRQIGLVYNGTKLLFGIPQLFSEETTNGEVADSILPPVIDKAISGCISAVVAYGQTNSGKTYTILGDEHLFVSDNRRKRGFSAKKGSFTESEDDWDSHIPQTNREGLIIQGLRRIYNLGFMVKLNFLEVYCEKLYDLQTNNTPYSVMIDHSNNPDRSFYHTSSFSSLLAQLNTTSMPQLQQTTGTFKNLTETVCETLQQALTCLKNACRQRMTASTIRNDVSSRSHFLAIITILGKPLSPGGEYRPLGKIYFCDLAGSERFNAFGAIGSSATHSPGHKAREERRLAEGIDINKSLLTLRKVLEDLASHKSHVPYRASMLTKILRTPFENGYVTFLATVNAANTTETKRTLDYACITRRITFTKAPSAISKAHPSMSCVCQDCLKRMLRGSFGVGGHPSVLFCKFCGNELGALSETEESFCHKGESESTSESTYIPDRVESLRVKGTPRYTLKGPSKYPHDEHDPVVTSAIHNIDKNVFTSNCFLDQKASKSSTMGGRVTSSSSDKFEPTWTSNRTENNTSTSTQARPISAIDIVAQEIKPVDPSAQLISVASLLYGLESQSEDPVRRSSAVEDRGVKVAEVSMQTDSQKNDVSDEQFEKEERDDSPSIWSVYESSLRKTQIHLPHGVTKGMQLHMSSPTISTREHAKPLAQEASYSVLDMLEESNLFLRKSSLNLSTMDKANKKTNTTYLIAVVCNEILETKGFELDTLNHSTLCLDAFYTILARIICSGNAKYKKIQVENSADYRVFVYKLKKDSTLTPYNYEQLRMDAFSEAYCQVDTFFEMFMSTARKAEQAGIAEETIREVVWMASEALISNLARIVSSAVYECFAALLEEIDGQLSLSTLSQRSKMSSDLQEEFKGTNADSTSTTNIVSSFLSQLK</sequence>
<evidence type="ECO:0000256" key="5">
    <source>
        <dbReference type="ARBA" id="ARBA00022840"/>
    </source>
</evidence>
<evidence type="ECO:0000256" key="3">
    <source>
        <dbReference type="ARBA" id="ARBA00022701"/>
    </source>
</evidence>
<keyword evidence="6 8" id="KW-0505">Motor protein</keyword>
<evidence type="ECO:0000256" key="10">
    <source>
        <dbReference type="SAM" id="MobiDB-lite"/>
    </source>
</evidence>
<comment type="similarity">
    <text evidence="8 9">Belongs to the TRAFAC class myosin-kinesin ATPase superfamily. Kinesin family.</text>
</comment>
<dbReference type="GO" id="GO:0072686">
    <property type="term" value="C:mitotic spindle"/>
    <property type="evidence" value="ECO:0007669"/>
    <property type="project" value="TreeGrafter"/>
</dbReference>
<dbReference type="PROSITE" id="PS50067">
    <property type="entry name" value="KINESIN_MOTOR_2"/>
    <property type="match status" value="1"/>
</dbReference>
<evidence type="ECO:0000256" key="8">
    <source>
        <dbReference type="PROSITE-ProRule" id="PRU00283"/>
    </source>
</evidence>
<feature type="region of interest" description="Disordered" evidence="10">
    <location>
        <begin position="516"/>
        <end position="548"/>
    </location>
</feature>
<dbReference type="PRINTS" id="PR00380">
    <property type="entry name" value="KINESINHEAVY"/>
</dbReference>
<keyword evidence="5 8" id="KW-0067">ATP-binding</keyword>
<dbReference type="InterPro" id="IPR001752">
    <property type="entry name" value="Kinesin_motor_dom"/>
</dbReference>
<dbReference type="EMBL" id="JXTI01000145">
    <property type="protein sequence ID" value="KWX11959.1"/>
    <property type="molecule type" value="Genomic_DNA"/>
</dbReference>
<keyword evidence="7" id="KW-0206">Cytoskeleton</keyword>
<dbReference type="PROSITE" id="PS00411">
    <property type="entry name" value="KINESIN_MOTOR_1"/>
    <property type="match status" value="1"/>
</dbReference>
<dbReference type="AlphaFoldDB" id="A0A132NPC9"/>
<reference evidence="12 13" key="1">
    <citation type="journal article" date="2015" name="Mol. Biochem. Parasitol.">
        <title>Identification of polymorphic genes for use in assemblage B genotyping assays through comparative genomics of multiple assemblage B Giardia duodenalis isolates.</title>
        <authorList>
            <person name="Wielinga C."/>
            <person name="Thompson R.C."/>
            <person name="Monis P."/>
            <person name="Ryan U."/>
        </authorList>
    </citation>
    <scope>NUCLEOTIDE SEQUENCE [LARGE SCALE GENOMIC DNA]</scope>
    <source>
        <strain evidence="12 13">BAH15c1</strain>
    </source>
</reference>
<name>A0A132NPC9_GIAIN</name>
<protein>
    <recommendedName>
        <fullName evidence="9">Kinesin-like protein</fullName>
    </recommendedName>
</protein>
<dbReference type="Proteomes" id="UP000070089">
    <property type="component" value="Unassembled WGS sequence"/>
</dbReference>
<evidence type="ECO:0000256" key="1">
    <source>
        <dbReference type="ARBA" id="ARBA00004245"/>
    </source>
</evidence>
<keyword evidence="2" id="KW-0963">Cytoplasm</keyword>